<dbReference type="InterPro" id="IPR029063">
    <property type="entry name" value="SAM-dependent_MTases_sf"/>
</dbReference>
<dbReference type="FunFam" id="3.40.50.150:FF:000294">
    <property type="entry name" value="O-methyltransferase family protein"/>
    <property type="match status" value="1"/>
</dbReference>
<dbReference type="InterPro" id="IPR036390">
    <property type="entry name" value="WH_DNA-bd_sf"/>
</dbReference>
<feature type="domain" description="O-methyltransferase dimerisation" evidence="7">
    <location>
        <begin position="32"/>
        <end position="115"/>
    </location>
</feature>
<dbReference type="AlphaFoldDB" id="A0AAW1IKZ5"/>
<accession>A0AAW1IKZ5</accession>
<evidence type="ECO:0000313" key="8">
    <source>
        <dbReference type="EMBL" id="KAK9690724.1"/>
    </source>
</evidence>
<keyword evidence="3" id="KW-0949">S-adenosyl-L-methionine</keyword>
<dbReference type="EMBL" id="JBDFQZ010000009">
    <property type="protein sequence ID" value="KAK9690724.1"/>
    <property type="molecule type" value="Genomic_DNA"/>
</dbReference>
<dbReference type="InterPro" id="IPR012967">
    <property type="entry name" value="COMT_dimerisation"/>
</dbReference>
<evidence type="ECO:0000259" key="6">
    <source>
        <dbReference type="Pfam" id="PF00891"/>
    </source>
</evidence>
<dbReference type="SUPFAM" id="SSF46785">
    <property type="entry name" value="Winged helix' DNA-binding domain"/>
    <property type="match status" value="1"/>
</dbReference>
<dbReference type="PANTHER" id="PTHR11746">
    <property type="entry name" value="O-METHYLTRANSFERASE"/>
    <property type="match status" value="1"/>
</dbReference>
<evidence type="ECO:0000256" key="1">
    <source>
        <dbReference type="ARBA" id="ARBA00022603"/>
    </source>
</evidence>
<dbReference type="GO" id="GO:0032259">
    <property type="term" value="P:methylation"/>
    <property type="evidence" value="ECO:0007669"/>
    <property type="project" value="UniProtKB-KW"/>
</dbReference>
<dbReference type="InterPro" id="IPR036388">
    <property type="entry name" value="WH-like_DNA-bd_sf"/>
</dbReference>
<feature type="domain" description="O-methyltransferase C-terminal" evidence="6">
    <location>
        <begin position="137"/>
        <end position="343"/>
    </location>
</feature>
<keyword evidence="9" id="KW-1185">Reference proteome</keyword>
<evidence type="ECO:0000256" key="5">
    <source>
        <dbReference type="PIRSR" id="PIRSR005739-1"/>
    </source>
</evidence>
<dbReference type="InterPro" id="IPR016461">
    <property type="entry name" value="COMT-like"/>
</dbReference>
<dbReference type="GO" id="GO:0046983">
    <property type="term" value="F:protein dimerization activity"/>
    <property type="evidence" value="ECO:0007669"/>
    <property type="project" value="InterPro"/>
</dbReference>
<comment type="caution">
    <text evidence="8">The sequence shown here is derived from an EMBL/GenBank/DDBJ whole genome shotgun (WGS) entry which is preliminary data.</text>
</comment>
<evidence type="ECO:0000313" key="9">
    <source>
        <dbReference type="Proteomes" id="UP001443914"/>
    </source>
</evidence>
<comment type="similarity">
    <text evidence="4">Belongs to the class I-like SAM-binding methyltransferase superfamily. Cation-independent O-methyltransferase family.</text>
</comment>
<dbReference type="InterPro" id="IPR001077">
    <property type="entry name" value="COMT_C"/>
</dbReference>
<dbReference type="Gene3D" id="3.40.50.150">
    <property type="entry name" value="Vaccinia Virus protein VP39"/>
    <property type="match status" value="1"/>
</dbReference>
<reference evidence="8" key="1">
    <citation type="submission" date="2024-03" db="EMBL/GenBank/DDBJ databases">
        <title>WGS assembly of Saponaria officinalis var. Norfolk2.</title>
        <authorList>
            <person name="Jenkins J."/>
            <person name="Shu S."/>
            <person name="Grimwood J."/>
            <person name="Barry K."/>
            <person name="Goodstein D."/>
            <person name="Schmutz J."/>
            <person name="Leebens-Mack J."/>
            <person name="Osbourn A."/>
        </authorList>
    </citation>
    <scope>NUCLEOTIDE SEQUENCE [LARGE SCALE GENOMIC DNA]</scope>
    <source>
        <strain evidence="8">JIC</strain>
    </source>
</reference>
<sequence length="362" mass="40777">MEEIIFKETTINEEHKKEEENEEDAKASIKIWDYVFGFTDMALIKCVIDLGIPDLLEKNGGSISLYELSSTLSCPNTHIFRIMRYLVQRKIFKQKIINQNNIFYTQTSLSKLLLSQGKNSMAPFIMLESSPTMLAPWLRLSKCVLQETNSAFDDVHGEDVWRFASENRSHSKLINEAMACDARVVVPRVIKGCPSLFDGICYVVDVGGGDGTTLSMLVKGYPWIKGINFDLPHVIEGNLPCEGVEHVEGNMFECVPKADVAIIKWVLHDWGDEECIKILKNCKEAIAKDKGKVVILEGVIAEETSDNLEDARLMLDMVMMAHTTNGKERTFIEWNDLLLKAGFTRVVVTPIHAVQSVIEAYP</sequence>
<organism evidence="8 9">
    <name type="scientific">Saponaria officinalis</name>
    <name type="common">Common soapwort</name>
    <name type="synonym">Lychnis saponaria</name>
    <dbReference type="NCBI Taxonomy" id="3572"/>
    <lineage>
        <taxon>Eukaryota</taxon>
        <taxon>Viridiplantae</taxon>
        <taxon>Streptophyta</taxon>
        <taxon>Embryophyta</taxon>
        <taxon>Tracheophyta</taxon>
        <taxon>Spermatophyta</taxon>
        <taxon>Magnoliopsida</taxon>
        <taxon>eudicotyledons</taxon>
        <taxon>Gunneridae</taxon>
        <taxon>Pentapetalae</taxon>
        <taxon>Caryophyllales</taxon>
        <taxon>Caryophyllaceae</taxon>
        <taxon>Caryophylleae</taxon>
        <taxon>Saponaria</taxon>
    </lineage>
</organism>
<gene>
    <name evidence="8" type="ORF">RND81_09G149900</name>
</gene>
<protein>
    <submittedName>
        <fullName evidence="8">Uncharacterized protein</fullName>
    </submittedName>
</protein>
<dbReference type="PIRSF" id="PIRSF005739">
    <property type="entry name" value="O-mtase"/>
    <property type="match status" value="1"/>
</dbReference>
<name>A0AAW1IKZ5_SAPOF</name>
<evidence type="ECO:0000256" key="2">
    <source>
        <dbReference type="ARBA" id="ARBA00022679"/>
    </source>
</evidence>
<dbReference type="SUPFAM" id="SSF53335">
    <property type="entry name" value="S-adenosyl-L-methionine-dependent methyltransferases"/>
    <property type="match status" value="1"/>
</dbReference>
<feature type="active site" description="Proton acceptor" evidence="5">
    <location>
        <position position="268"/>
    </location>
</feature>
<dbReference type="Gene3D" id="1.10.10.10">
    <property type="entry name" value="Winged helix-like DNA-binding domain superfamily/Winged helix DNA-binding domain"/>
    <property type="match status" value="1"/>
</dbReference>
<keyword evidence="1" id="KW-0489">Methyltransferase</keyword>
<dbReference type="PROSITE" id="PS51683">
    <property type="entry name" value="SAM_OMT_II"/>
    <property type="match status" value="1"/>
</dbReference>
<dbReference type="Pfam" id="PF00891">
    <property type="entry name" value="Methyltransf_2"/>
    <property type="match status" value="1"/>
</dbReference>
<dbReference type="GO" id="GO:0008171">
    <property type="term" value="F:O-methyltransferase activity"/>
    <property type="evidence" value="ECO:0007669"/>
    <property type="project" value="InterPro"/>
</dbReference>
<evidence type="ECO:0000256" key="4">
    <source>
        <dbReference type="ARBA" id="ARBA00038277"/>
    </source>
</evidence>
<evidence type="ECO:0000259" key="7">
    <source>
        <dbReference type="Pfam" id="PF08100"/>
    </source>
</evidence>
<evidence type="ECO:0000256" key="3">
    <source>
        <dbReference type="ARBA" id="ARBA00022691"/>
    </source>
</evidence>
<dbReference type="Pfam" id="PF08100">
    <property type="entry name" value="Dimerisation"/>
    <property type="match status" value="1"/>
</dbReference>
<keyword evidence="2" id="KW-0808">Transferase</keyword>
<dbReference type="Proteomes" id="UP001443914">
    <property type="component" value="Unassembled WGS sequence"/>
</dbReference>
<proteinExistence type="inferred from homology"/>